<name>A0A0M6WJ43_9FIRM</name>
<dbReference type="Proteomes" id="UP000049979">
    <property type="component" value="Unassembled WGS sequence"/>
</dbReference>
<reference evidence="2" key="1">
    <citation type="submission" date="2015-05" db="EMBL/GenBank/DDBJ databases">
        <authorList>
            <consortium name="Pathogen Informatics"/>
        </authorList>
    </citation>
    <scope>NUCLEOTIDE SEQUENCE [LARGE SCALE GENOMIC DNA]</scope>
    <source>
        <strain evidence="2">M72</strain>
    </source>
</reference>
<protein>
    <recommendedName>
        <fullName evidence="3">Acyl carrier protein</fullName>
    </recommendedName>
</protein>
<dbReference type="AlphaFoldDB" id="A0A0M6WJ43"/>
<evidence type="ECO:0000313" key="1">
    <source>
        <dbReference type="EMBL" id="CRL36815.1"/>
    </source>
</evidence>
<dbReference type="InterPro" id="IPR036736">
    <property type="entry name" value="ACP-like_sf"/>
</dbReference>
<evidence type="ECO:0008006" key="3">
    <source>
        <dbReference type="Google" id="ProtNLM"/>
    </source>
</evidence>
<sequence>MTNLEKYVNAFVEGLGVEEDVVNSKLEYQSVPEWDSVGHMGLISELEDAFDIEMETDDIVDFNSYNTGIKILKKYNVEI</sequence>
<gene>
    <name evidence="1" type="ORF">M72_27161</name>
</gene>
<dbReference type="EMBL" id="CVRR01000014">
    <property type="protein sequence ID" value="CRL36815.1"/>
    <property type="molecule type" value="Genomic_DNA"/>
</dbReference>
<dbReference type="OrthoDB" id="5326335at2"/>
<evidence type="ECO:0000313" key="2">
    <source>
        <dbReference type="Proteomes" id="UP000049979"/>
    </source>
</evidence>
<dbReference type="RefSeq" id="WP_055067595.1">
    <property type="nucleotide sequence ID" value="NZ_CP173697.1"/>
</dbReference>
<dbReference type="Gene3D" id="1.10.1200.10">
    <property type="entry name" value="ACP-like"/>
    <property type="match status" value="1"/>
</dbReference>
<proteinExistence type="predicted"/>
<accession>A0A0M6WJ43</accession>
<organism evidence="1 2">
    <name type="scientific">Roseburia faecis</name>
    <dbReference type="NCBI Taxonomy" id="301302"/>
    <lineage>
        <taxon>Bacteria</taxon>
        <taxon>Bacillati</taxon>
        <taxon>Bacillota</taxon>
        <taxon>Clostridia</taxon>
        <taxon>Lachnospirales</taxon>
        <taxon>Lachnospiraceae</taxon>
        <taxon>Roseburia</taxon>
    </lineage>
</organism>
<keyword evidence="2" id="KW-1185">Reference proteome</keyword>
<dbReference type="SUPFAM" id="SSF47336">
    <property type="entry name" value="ACP-like"/>
    <property type="match status" value="1"/>
</dbReference>